<protein>
    <submittedName>
        <fullName evidence="2">Uncharacterized protein</fullName>
    </submittedName>
</protein>
<organism evidence="2 3">
    <name type="scientific">Longimycelium tulufanense</name>
    <dbReference type="NCBI Taxonomy" id="907463"/>
    <lineage>
        <taxon>Bacteria</taxon>
        <taxon>Bacillati</taxon>
        <taxon>Actinomycetota</taxon>
        <taxon>Actinomycetes</taxon>
        <taxon>Pseudonocardiales</taxon>
        <taxon>Pseudonocardiaceae</taxon>
        <taxon>Longimycelium</taxon>
    </lineage>
</organism>
<reference evidence="2" key="1">
    <citation type="journal article" date="2014" name="Int. J. Syst. Evol. Microbiol.">
        <title>Complete genome sequence of Corynebacterium casei LMG S-19264T (=DSM 44701T), isolated from a smear-ripened cheese.</title>
        <authorList>
            <consortium name="US DOE Joint Genome Institute (JGI-PGF)"/>
            <person name="Walter F."/>
            <person name="Albersmeier A."/>
            <person name="Kalinowski J."/>
            <person name="Ruckert C."/>
        </authorList>
    </citation>
    <scope>NUCLEOTIDE SEQUENCE</scope>
    <source>
        <strain evidence="2">CGMCC 4.5737</strain>
    </source>
</reference>
<dbReference type="Proteomes" id="UP000637578">
    <property type="component" value="Unassembled WGS sequence"/>
</dbReference>
<feature type="compositionally biased region" description="Basic and acidic residues" evidence="1">
    <location>
        <begin position="44"/>
        <end position="54"/>
    </location>
</feature>
<gene>
    <name evidence="2" type="ORF">GCM10012275_47600</name>
</gene>
<proteinExistence type="predicted"/>
<name>A0A8J3CBW7_9PSEU</name>
<keyword evidence="3" id="KW-1185">Reference proteome</keyword>
<feature type="compositionally biased region" description="Basic and acidic residues" evidence="1">
    <location>
        <begin position="99"/>
        <end position="108"/>
    </location>
</feature>
<accession>A0A8J3CBW7</accession>
<evidence type="ECO:0000313" key="2">
    <source>
        <dbReference type="EMBL" id="GGM71635.1"/>
    </source>
</evidence>
<dbReference type="EMBL" id="BMMK01000027">
    <property type="protein sequence ID" value="GGM71635.1"/>
    <property type="molecule type" value="Genomic_DNA"/>
</dbReference>
<reference evidence="2" key="2">
    <citation type="submission" date="2020-09" db="EMBL/GenBank/DDBJ databases">
        <authorList>
            <person name="Sun Q."/>
            <person name="Zhou Y."/>
        </authorList>
    </citation>
    <scope>NUCLEOTIDE SEQUENCE</scope>
    <source>
        <strain evidence="2">CGMCC 4.5737</strain>
    </source>
</reference>
<feature type="region of interest" description="Disordered" evidence="1">
    <location>
        <begin position="37"/>
        <end position="64"/>
    </location>
</feature>
<dbReference type="AlphaFoldDB" id="A0A8J3CBW7"/>
<evidence type="ECO:0000256" key="1">
    <source>
        <dbReference type="SAM" id="MobiDB-lite"/>
    </source>
</evidence>
<comment type="caution">
    <text evidence="2">The sequence shown here is derived from an EMBL/GenBank/DDBJ whole genome shotgun (WGS) entry which is preliminary data.</text>
</comment>
<feature type="region of interest" description="Disordered" evidence="1">
    <location>
        <begin position="79"/>
        <end position="108"/>
    </location>
</feature>
<sequence length="136" mass="14582">MIATWWSGCSSVARAPAAIAPPGTCVAHHRAKRVTDGNTNLDVPVKEPDCDRHHSPPAGPSGWREAETALAPGAAQLACARPRGPARGSPGPPLTTRRQGRENHDHQGVTKSFTNECWAKVYACNNKTTIVKCRRV</sequence>
<feature type="compositionally biased region" description="Low complexity" evidence="1">
    <location>
        <begin position="79"/>
        <end position="89"/>
    </location>
</feature>
<evidence type="ECO:0000313" key="3">
    <source>
        <dbReference type="Proteomes" id="UP000637578"/>
    </source>
</evidence>